<protein>
    <submittedName>
        <fullName evidence="1">Uncharacterized protein</fullName>
    </submittedName>
</protein>
<evidence type="ECO:0000313" key="1">
    <source>
        <dbReference type="EMBL" id="RWX02521.1"/>
    </source>
</evidence>
<gene>
    <name evidence="1" type="ORF">EPI11_04700</name>
</gene>
<dbReference type="RefSeq" id="WP_128388793.1">
    <property type="nucleotide sequence ID" value="NZ_SBII01000002.1"/>
</dbReference>
<dbReference type="EMBL" id="SBII01000002">
    <property type="protein sequence ID" value="RWX02521.1"/>
    <property type="molecule type" value="Genomic_DNA"/>
</dbReference>
<sequence>MHSFITFIPIKKRFPLTDFLLISFFTKKPQRTITGGIVFEKEKITVNSIEYLLDDLSKITFTDCGNHFRQGDGYFNKNSGVEPNSKDNLLSLELNNKETLRVYFQLNNRYHIRNIQDELIHYHNEGKLHFLNLIDVLGIEDYNAIQHFKQQLPNKGKY</sequence>
<dbReference type="OrthoDB" id="1353680at2"/>
<keyword evidence="2" id="KW-1185">Reference proteome</keyword>
<accession>A0A3S3R1S3</accession>
<comment type="caution">
    <text evidence="1">The sequence shown here is derived from an EMBL/GenBank/DDBJ whole genome shotgun (WGS) entry which is preliminary data.</text>
</comment>
<dbReference type="AlphaFoldDB" id="A0A3S3R1S3"/>
<proteinExistence type="predicted"/>
<dbReference type="Proteomes" id="UP000287527">
    <property type="component" value="Unassembled WGS sequence"/>
</dbReference>
<evidence type="ECO:0000313" key="2">
    <source>
        <dbReference type="Proteomes" id="UP000287527"/>
    </source>
</evidence>
<reference evidence="1 2" key="1">
    <citation type="submission" date="2019-01" db="EMBL/GenBank/DDBJ databases">
        <title>Flavobacterium sp. nov.,isolated from freshwater.</title>
        <authorList>
            <person name="Zhang R."/>
            <person name="Du Z.-J."/>
        </authorList>
    </citation>
    <scope>NUCLEOTIDE SEQUENCE [LARGE SCALE GENOMIC DNA]</scope>
    <source>
        <strain evidence="1 2">1E403</strain>
    </source>
</reference>
<organism evidence="1 2">
    <name type="scientific">Flavobacterium cerinum</name>
    <dbReference type="NCBI Taxonomy" id="2502784"/>
    <lineage>
        <taxon>Bacteria</taxon>
        <taxon>Pseudomonadati</taxon>
        <taxon>Bacteroidota</taxon>
        <taxon>Flavobacteriia</taxon>
        <taxon>Flavobacteriales</taxon>
        <taxon>Flavobacteriaceae</taxon>
        <taxon>Flavobacterium</taxon>
    </lineage>
</organism>
<name>A0A3S3R1S3_9FLAO</name>